<feature type="signal peptide" evidence="1">
    <location>
        <begin position="1"/>
        <end position="22"/>
    </location>
</feature>
<dbReference type="PANTHER" id="PTHR37833">
    <property type="entry name" value="LIPOPROTEIN-RELATED"/>
    <property type="match status" value="1"/>
</dbReference>
<comment type="caution">
    <text evidence="2">The sequence shown here is derived from an EMBL/GenBank/DDBJ whole genome shotgun (WGS) entry which is preliminary data.</text>
</comment>
<sequence>MYKYLLTILSFFILTGLQPSYAQGRMDFEEKEHDFGNIKEEDGPTEHTFTFVNKGNQPLTILDVKASCGCTTPSWSNEPIAPDAEGFITASYNPKGRPGVFNKSISVKTDGQPQMTILRIKGEVTPQPKGLRDLYGMDLGNIRVKSNHISMGNVTKGQIETGTLTLYNDSKQPIQLFPGKSTLPEHLTMRISKEVIAPADTATIIVDYNSADKNDWGFVFDYIRLATNDPLEAEKRINVSANIKEDFSSISEGDPTPTLVFETEKHNFGNISAKSKQEFTFNLTNKGNDVLILHKVKPSCGCTASDIGKKVLQPNESTTLKIVYTAPAYSGPQRKAITIISNDPKKSETTLWIEATINN</sequence>
<evidence type="ECO:0000313" key="3">
    <source>
        <dbReference type="Proteomes" id="UP001500298"/>
    </source>
</evidence>
<protein>
    <recommendedName>
        <fullName evidence="4">DUF1573 domain-containing protein</fullName>
    </recommendedName>
</protein>
<dbReference type="Proteomes" id="UP001500298">
    <property type="component" value="Unassembled WGS sequence"/>
</dbReference>
<keyword evidence="3" id="KW-1185">Reference proteome</keyword>
<dbReference type="EMBL" id="BAABJX010000026">
    <property type="protein sequence ID" value="GAA4832433.1"/>
    <property type="molecule type" value="Genomic_DNA"/>
</dbReference>
<keyword evidence="1" id="KW-0732">Signal</keyword>
<dbReference type="InterPro" id="IPR013783">
    <property type="entry name" value="Ig-like_fold"/>
</dbReference>
<dbReference type="Pfam" id="PF07610">
    <property type="entry name" value="DUF1573"/>
    <property type="match status" value="2"/>
</dbReference>
<name>A0ABP9D941_9BACT</name>
<dbReference type="PANTHER" id="PTHR37833:SF1">
    <property type="entry name" value="SIGNAL PEPTIDE PROTEIN"/>
    <property type="match status" value="1"/>
</dbReference>
<gene>
    <name evidence="2" type="ORF">GCM10023331_17040</name>
</gene>
<reference evidence="3" key="1">
    <citation type="journal article" date="2019" name="Int. J. Syst. Evol. Microbiol.">
        <title>The Global Catalogue of Microorganisms (GCM) 10K type strain sequencing project: providing services to taxonomists for standard genome sequencing and annotation.</title>
        <authorList>
            <consortium name="The Broad Institute Genomics Platform"/>
            <consortium name="The Broad Institute Genome Sequencing Center for Infectious Disease"/>
            <person name="Wu L."/>
            <person name="Ma J."/>
        </authorList>
    </citation>
    <scope>NUCLEOTIDE SEQUENCE [LARGE SCALE GENOMIC DNA]</scope>
    <source>
        <strain evidence="3">JCM 18326</strain>
    </source>
</reference>
<dbReference type="InterPro" id="IPR011467">
    <property type="entry name" value="DUF1573"/>
</dbReference>
<proteinExistence type="predicted"/>
<accession>A0ABP9D941</accession>
<organism evidence="2 3">
    <name type="scientific">Algivirga pacifica</name>
    <dbReference type="NCBI Taxonomy" id="1162670"/>
    <lineage>
        <taxon>Bacteria</taxon>
        <taxon>Pseudomonadati</taxon>
        <taxon>Bacteroidota</taxon>
        <taxon>Cytophagia</taxon>
        <taxon>Cytophagales</taxon>
        <taxon>Flammeovirgaceae</taxon>
        <taxon>Algivirga</taxon>
    </lineage>
</organism>
<evidence type="ECO:0000256" key="1">
    <source>
        <dbReference type="SAM" id="SignalP"/>
    </source>
</evidence>
<evidence type="ECO:0008006" key="4">
    <source>
        <dbReference type="Google" id="ProtNLM"/>
    </source>
</evidence>
<dbReference type="Gene3D" id="2.60.40.10">
    <property type="entry name" value="Immunoglobulins"/>
    <property type="match status" value="3"/>
</dbReference>
<dbReference type="RefSeq" id="WP_345370944.1">
    <property type="nucleotide sequence ID" value="NZ_BAABJX010000026.1"/>
</dbReference>
<evidence type="ECO:0000313" key="2">
    <source>
        <dbReference type="EMBL" id="GAA4832433.1"/>
    </source>
</evidence>
<feature type="chain" id="PRO_5046297062" description="DUF1573 domain-containing protein" evidence="1">
    <location>
        <begin position="23"/>
        <end position="359"/>
    </location>
</feature>